<keyword evidence="5 6" id="KW-0472">Membrane</keyword>
<dbReference type="PANTHER" id="PTHR30250:SF26">
    <property type="entry name" value="PSMA PROTEIN"/>
    <property type="match status" value="1"/>
</dbReference>
<evidence type="ECO:0000256" key="3">
    <source>
        <dbReference type="ARBA" id="ARBA00022692"/>
    </source>
</evidence>
<accession>A0A174A969</accession>
<dbReference type="OrthoDB" id="8609648at2"/>
<feature type="transmembrane region" description="Helical" evidence="6">
    <location>
        <begin position="400"/>
        <end position="423"/>
    </location>
</feature>
<dbReference type="Proteomes" id="UP000095544">
    <property type="component" value="Unassembled WGS sequence"/>
</dbReference>
<dbReference type="InterPro" id="IPR050833">
    <property type="entry name" value="Poly_Biosynth_Transport"/>
</dbReference>
<evidence type="ECO:0000256" key="4">
    <source>
        <dbReference type="ARBA" id="ARBA00022989"/>
    </source>
</evidence>
<evidence type="ECO:0000256" key="1">
    <source>
        <dbReference type="ARBA" id="ARBA00004651"/>
    </source>
</evidence>
<dbReference type="STRING" id="39482.ERS852491_00622"/>
<dbReference type="EMBL" id="CYZU01000004">
    <property type="protein sequence ID" value="CUN83948.1"/>
    <property type="molecule type" value="Genomic_DNA"/>
</dbReference>
<feature type="transmembrane region" description="Helical" evidence="6">
    <location>
        <begin position="467"/>
        <end position="489"/>
    </location>
</feature>
<keyword evidence="4 6" id="KW-1133">Transmembrane helix</keyword>
<evidence type="ECO:0000256" key="6">
    <source>
        <dbReference type="SAM" id="Phobius"/>
    </source>
</evidence>
<sequence>MQQDSGKKLLQWNIIVSMLSQVLSLVINLISKRVICLYLNVEYLGLQSLYSNFCDVLSFAYFGAGTAMLFSFYGPLARGDKERLAAIYRYYDGIYKKMTWVVLGIGTVSTIFAVFSVNASISDVEVTVTYLTFMLSVVLYNRQMVRNYFIQADQRRYFVAAVTGGVDASALIVEILLLKYFRSYEAFVICILVKNIFINGIFGKYLKARYGFLFEPGRELEKKEADAIKNNVADMVMYRFGKVLISNTDNIFISRFINTAMVGIYSNYQFIIAGITSLIGAFYEAITARVGQLLSVSERENQYQGFQFYSFINSWMTGATIVCFYYLVQDFIRIWMGTVELLSREVIIVIIVNYYLEICRSATKMYRESAGLFKNIKRMILIKGGLNIVLSFVLGKIWGLWGILFATTIASAVTLFWYEPLIVFRYFKKSFLNEIYYQFITLLLLAVSLFVTGAAVKALPEGGVLHFLLKAAVCGVVCNLCYLAFYLIFNRRMKKNMKA</sequence>
<dbReference type="GO" id="GO:0005886">
    <property type="term" value="C:plasma membrane"/>
    <property type="evidence" value="ECO:0007669"/>
    <property type="project" value="UniProtKB-SubCell"/>
</dbReference>
<feature type="transmembrane region" description="Helical" evidence="6">
    <location>
        <begin position="376"/>
        <end position="394"/>
    </location>
</feature>
<proteinExistence type="predicted"/>
<feature type="transmembrane region" description="Helical" evidence="6">
    <location>
        <begin position="308"/>
        <end position="328"/>
    </location>
</feature>
<evidence type="ECO:0008006" key="9">
    <source>
        <dbReference type="Google" id="ProtNLM"/>
    </source>
</evidence>
<name>A0A174A969_9FIRM</name>
<dbReference type="RefSeq" id="WP_055150974.1">
    <property type="nucleotide sequence ID" value="NZ_CYZU01000004.1"/>
</dbReference>
<feature type="transmembrane region" description="Helical" evidence="6">
    <location>
        <begin position="12"/>
        <end position="30"/>
    </location>
</feature>
<keyword evidence="3 6" id="KW-0812">Transmembrane</keyword>
<gene>
    <name evidence="7" type="ORF">ERS852491_00622</name>
</gene>
<feature type="transmembrane region" description="Helical" evidence="6">
    <location>
        <begin position="184"/>
        <end position="202"/>
    </location>
</feature>
<comment type="subcellular location">
    <subcellularLocation>
        <location evidence="1">Cell membrane</location>
        <topology evidence="1">Multi-pass membrane protein</topology>
    </subcellularLocation>
</comment>
<dbReference type="AlphaFoldDB" id="A0A174A969"/>
<protein>
    <recommendedName>
        <fullName evidence="9">Membrane protein involved in the export of O-antigen and teichoic acid</fullName>
    </recommendedName>
</protein>
<organism evidence="7 8">
    <name type="scientific">Faecalicatena contorta</name>
    <dbReference type="NCBI Taxonomy" id="39482"/>
    <lineage>
        <taxon>Bacteria</taxon>
        <taxon>Bacillati</taxon>
        <taxon>Bacillota</taxon>
        <taxon>Clostridia</taxon>
        <taxon>Lachnospirales</taxon>
        <taxon>Lachnospiraceae</taxon>
        <taxon>Faecalicatena</taxon>
    </lineage>
</organism>
<feature type="transmembrane region" description="Helical" evidence="6">
    <location>
        <begin position="157"/>
        <end position="178"/>
    </location>
</feature>
<evidence type="ECO:0000256" key="2">
    <source>
        <dbReference type="ARBA" id="ARBA00022475"/>
    </source>
</evidence>
<feature type="transmembrane region" description="Helical" evidence="6">
    <location>
        <begin position="435"/>
        <end position="455"/>
    </location>
</feature>
<evidence type="ECO:0000313" key="7">
    <source>
        <dbReference type="EMBL" id="CUN83948.1"/>
    </source>
</evidence>
<feature type="transmembrane region" description="Helical" evidence="6">
    <location>
        <begin position="98"/>
        <end position="121"/>
    </location>
</feature>
<evidence type="ECO:0000256" key="5">
    <source>
        <dbReference type="ARBA" id="ARBA00023136"/>
    </source>
</evidence>
<keyword evidence="2" id="KW-1003">Cell membrane</keyword>
<feature type="transmembrane region" description="Helical" evidence="6">
    <location>
        <begin position="50"/>
        <end position="77"/>
    </location>
</feature>
<dbReference type="PANTHER" id="PTHR30250">
    <property type="entry name" value="PST FAMILY PREDICTED COLANIC ACID TRANSPORTER"/>
    <property type="match status" value="1"/>
</dbReference>
<evidence type="ECO:0000313" key="8">
    <source>
        <dbReference type="Proteomes" id="UP000095544"/>
    </source>
</evidence>
<reference evidence="7 8" key="1">
    <citation type="submission" date="2015-09" db="EMBL/GenBank/DDBJ databases">
        <authorList>
            <consortium name="Pathogen Informatics"/>
        </authorList>
    </citation>
    <scope>NUCLEOTIDE SEQUENCE [LARGE SCALE GENOMIC DNA]</scope>
    <source>
        <strain evidence="7 8">2789STDY5834876</strain>
    </source>
</reference>
<feature type="transmembrane region" description="Helical" evidence="6">
    <location>
        <begin position="127"/>
        <end position="145"/>
    </location>
</feature>